<proteinExistence type="predicted"/>
<keyword evidence="6" id="KW-1185">Reference proteome</keyword>
<dbReference type="InterPro" id="IPR029063">
    <property type="entry name" value="SAM-dependent_MTases_sf"/>
</dbReference>
<dbReference type="PANTHER" id="PTHR43464">
    <property type="entry name" value="METHYLTRANSFERASE"/>
    <property type="match status" value="1"/>
</dbReference>
<dbReference type="GO" id="GO:0008168">
    <property type="term" value="F:methyltransferase activity"/>
    <property type="evidence" value="ECO:0007669"/>
    <property type="project" value="UniProtKB-KW"/>
</dbReference>
<sequence>MTTLQPPLPLTPRTADAWGQLLLDCQTAGLPRDTYFEICERDDGYISGYDAVGFFTGPDSWPELDNWAFARFHGRVLDIGVGAGRFAVPFQERGGEVVGLDVSADALDVCRRRGLARTFLGTVDDLPENQRFDTFLLLGRNLGLLESRERGSRLLSALARLARPGARIVGTGMDPYLLDGAQHAEYLAANRRRGRMSGQMRLRLRHRLLVTDWFDYLFASLPELESLTEGTGWRIAEVERRGPDYGVVLTLA</sequence>
<dbReference type="SUPFAM" id="SSF53335">
    <property type="entry name" value="S-adenosyl-L-methionine-dependent methyltransferases"/>
    <property type="match status" value="1"/>
</dbReference>
<keyword evidence="2" id="KW-0808">Transferase</keyword>
<name>A0ABT2AX86_9ACTN</name>
<evidence type="ECO:0000313" key="6">
    <source>
        <dbReference type="Proteomes" id="UP001205612"/>
    </source>
</evidence>
<dbReference type="InterPro" id="IPR041698">
    <property type="entry name" value="Methyltransf_25"/>
</dbReference>
<dbReference type="GO" id="GO:0032259">
    <property type="term" value="P:methylation"/>
    <property type="evidence" value="ECO:0007669"/>
    <property type="project" value="UniProtKB-KW"/>
</dbReference>
<accession>A0ABT2AX86</accession>
<feature type="domain" description="Methyltransferase" evidence="4">
    <location>
        <begin position="76"/>
        <end position="165"/>
    </location>
</feature>
<comment type="caution">
    <text evidence="5">The sequence shown here is derived from an EMBL/GenBank/DDBJ whole genome shotgun (WGS) entry which is preliminary data.</text>
</comment>
<evidence type="ECO:0000259" key="4">
    <source>
        <dbReference type="Pfam" id="PF13649"/>
    </source>
</evidence>
<organism evidence="5 6">
    <name type="scientific">Streptomyces pyxinicus</name>
    <dbReference type="NCBI Taxonomy" id="2970331"/>
    <lineage>
        <taxon>Bacteria</taxon>
        <taxon>Bacillati</taxon>
        <taxon>Actinomycetota</taxon>
        <taxon>Actinomycetes</taxon>
        <taxon>Kitasatosporales</taxon>
        <taxon>Streptomycetaceae</taxon>
        <taxon>Streptomyces</taxon>
    </lineage>
</organism>
<evidence type="ECO:0000313" key="5">
    <source>
        <dbReference type="EMBL" id="MCS0600868.1"/>
    </source>
</evidence>
<evidence type="ECO:0000256" key="1">
    <source>
        <dbReference type="ARBA" id="ARBA00022603"/>
    </source>
</evidence>
<evidence type="ECO:0000256" key="3">
    <source>
        <dbReference type="ARBA" id="ARBA00022691"/>
    </source>
</evidence>
<keyword evidence="3" id="KW-0949">S-adenosyl-L-methionine</keyword>
<dbReference type="EMBL" id="JANUGP010000003">
    <property type="protein sequence ID" value="MCS0600868.1"/>
    <property type="molecule type" value="Genomic_DNA"/>
</dbReference>
<protein>
    <submittedName>
        <fullName evidence="5">Class I SAM-dependent methyltransferase</fullName>
    </submittedName>
</protein>
<gene>
    <name evidence="5" type="ORF">NX794_06435</name>
</gene>
<keyword evidence="1 5" id="KW-0489">Methyltransferase</keyword>
<dbReference type="CDD" id="cd02440">
    <property type="entry name" value="AdoMet_MTases"/>
    <property type="match status" value="1"/>
</dbReference>
<dbReference type="Gene3D" id="3.40.50.150">
    <property type="entry name" value="Vaccinia Virus protein VP39"/>
    <property type="match status" value="1"/>
</dbReference>
<dbReference type="Pfam" id="PF13649">
    <property type="entry name" value="Methyltransf_25"/>
    <property type="match status" value="1"/>
</dbReference>
<reference evidence="5 6" key="1">
    <citation type="submission" date="2022-08" db="EMBL/GenBank/DDBJ databases">
        <authorList>
            <person name="Somphong A."/>
            <person name="Phongsopitanun W."/>
        </authorList>
    </citation>
    <scope>NUCLEOTIDE SEQUENCE [LARGE SCALE GENOMIC DNA]</scope>
    <source>
        <strain evidence="5 6">LP11</strain>
    </source>
</reference>
<dbReference type="PANTHER" id="PTHR43464:SF19">
    <property type="entry name" value="UBIQUINONE BIOSYNTHESIS O-METHYLTRANSFERASE, MITOCHONDRIAL"/>
    <property type="match status" value="1"/>
</dbReference>
<dbReference type="Proteomes" id="UP001205612">
    <property type="component" value="Unassembled WGS sequence"/>
</dbReference>
<evidence type="ECO:0000256" key="2">
    <source>
        <dbReference type="ARBA" id="ARBA00022679"/>
    </source>
</evidence>
<dbReference type="RefSeq" id="WP_258777221.1">
    <property type="nucleotide sequence ID" value="NZ_JANUGP010000003.1"/>
</dbReference>